<protein>
    <submittedName>
        <fullName evidence="1">Uncharacterized protein</fullName>
    </submittedName>
</protein>
<evidence type="ECO:0000313" key="1">
    <source>
        <dbReference type="EMBL" id="EEH39029.2"/>
    </source>
</evidence>
<name>C1GSJ6_PARBA</name>
<dbReference type="KEGG" id="pbl:PAAG_01491"/>
<dbReference type="Gene3D" id="3.50.30.50">
    <property type="entry name" value="Putative cyclase"/>
    <property type="match status" value="1"/>
</dbReference>
<evidence type="ECO:0000313" key="2">
    <source>
        <dbReference type="Proteomes" id="UP000002059"/>
    </source>
</evidence>
<accession>C1GSJ6</accession>
<dbReference type="AlphaFoldDB" id="C1GSJ6"/>
<sequence length="244" mass="28404">MTRRPANLPKFSELPLNKGDLMSSAWVLYEKNDQLGFLNRQTDAIGAEAAKMEIKTGRINHYLHIYTYRISLNWPLDAQSKVPFFGRQVFHKQLIDKSPRTVNDDIWTFNTQRDGLRHFGYQKEKKFYIGVTMEYIHGSKDNTVNSIQAWDEKGIVGRGILLDFRRWASTNNISIEMFKKNSIPLKYLKAAARVAGDRDNVWRHTYHSRYMQAIKQLPDDELVRLAKRTPPELIGVEASLEMLE</sequence>
<dbReference type="PANTHER" id="PTHR34861:SF11">
    <property type="entry name" value="CYCLASE"/>
    <property type="match status" value="1"/>
</dbReference>
<dbReference type="Proteomes" id="UP000002059">
    <property type="component" value="Partially assembled WGS sequence"/>
</dbReference>
<dbReference type="GeneID" id="9100043"/>
<keyword evidence="2" id="KW-1185">Reference proteome</keyword>
<dbReference type="GO" id="GO:0019441">
    <property type="term" value="P:L-tryptophan catabolic process to kynurenine"/>
    <property type="evidence" value="ECO:0007669"/>
    <property type="project" value="InterPro"/>
</dbReference>
<dbReference type="VEuPathDB" id="FungiDB:PAAG_01491"/>
<reference evidence="1 2" key="1">
    <citation type="journal article" date="2011" name="PLoS Genet.">
        <title>Comparative genomic analysis of human fungal pathogens causing paracoccidioidomycosis.</title>
        <authorList>
            <person name="Desjardins C.A."/>
            <person name="Champion M.D."/>
            <person name="Holder J.W."/>
            <person name="Muszewska A."/>
            <person name="Goldberg J."/>
            <person name="Bailao A.M."/>
            <person name="Brigido M.M."/>
            <person name="Ferreira M.E."/>
            <person name="Garcia A.M."/>
            <person name="Grynberg M."/>
            <person name="Gujja S."/>
            <person name="Heiman D.I."/>
            <person name="Henn M.R."/>
            <person name="Kodira C.D."/>
            <person name="Leon-Narvaez H."/>
            <person name="Longo L.V."/>
            <person name="Ma L.J."/>
            <person name="Malavazi I."/>
            <person name="Matsuo A.L."/>
            <person name="Morais F.V."/>
            <person name="Pereira M."/>
            <person name="Rodriguez-Brito S."/>
            <person name="Sakthikumar S."/>
            <person name="Salem-Izacc S.M."/>
            <person name="Sykes S.M."/>
            <person name="Teixeira M.M."/>
            <person name="Vallejo M.C."/>
            <person name="Walter M.E."/>
            <person name="Yandava C."/>
            <person name="Young S."/>
            <person name="Zeng Q."/>
            <person name="Zucker J."/>
            <person name="Felipe M.S."/>
            <person name="Goldman G.H."/>
            <person name="Haas B.J."/>
            <person name="McEwen J.G."/>
            <person name="Nino-Vega G."/>
            <person name="Puccia R."/>
            <person name="San-Blas G."/>
            <person name="Soares C.M."/>
            <person name="Birren B.W."/>
            <person name="Cuomo C.A."/>
        </authorList>
    </citation>
    <scope>NUCLEOTIDE SEQUENCE [LARGE SCALE GENOMIC DNA]</scope>
    <source>
        <strain evidence="2">ATCC MYA-826 / Pb01</strain>
    </source>
</reference>
<dbReference type="InterPro" id="IPR037175">
    <property type="entry name" value="KFase_sf"/>
</dbReference>
<dbReference type="HOGENOM" id="CLU_030671_1_2_1"/>
<organism evidence="1 2">
    <name type="scientific">Paracoccidioides lutzii (strain ATCC MYA-826 / Pb01)</name>
    <name type="common">Paracoccidioides brasiliensis</name>
    <dbReference type="NCBI Taxonomy" id="502779"/>
    <lineage>
        <taxon>Eukaryota</taxon>
        <taxon>Fungi</taxon>
        <taxon>Dikarya</taxon>
        <taxon>Ascomycota</taxon>
        <taxon>Pezizomycotina</taxon>
        <taxon>Eurotiomycetes</taxon>
        <taxon>Eurotiomycetidae</taxon>
        <taxon>Onygenales</taxon>
        <taxon>Ajellomycetaceae</taxon>
        <taxon>Paracoccidioides</taxon>
    </lineage>
</organism>
<proteinExistence type="predicted"/>
<dbReference type="EMBL" id="KN293994">
    <property type="protein sequence ID" value="EEH39029.2"/>
    <property type="molecule type" value="Genomic_DNA"/>
</dbReference>
<gene>
    <name evidence="1" type="ORF">PAAG_01491</name>
</gene>
<dbReference type="OrthoDB" id="5396at2759"/>
<dbReference type="RefSeq" id="XP_015701268.1">
    <property type="nucleotide sequence ID" value="XM_015844360.1"/>
</dbReference>
<dbReference type="PANTHER" id="PTHR34861">
    <property type="match status" value="1"/>
</dbReference>
<dbReference type="GO" id="GO:0004061">
    <property type="term" value="F:arylformamidase activity"/>
    <property type="evidence" value="ECO:0007669"/>
    <property type="project" value="InterPro"/>
</dbReference>